<dbReference type="EnsemblMetazoa" id="AMAM016408-RA">
    <property type="protein sequence ID" value="AMAM016408-PA"/>
    <property type="gene ID" value="AMAM016408"/>
</dbReference>
<feature type="compositionally biased region" description="Low complexity" evidence="1">
    <location>
        <begin position="96"/>
        <end position="117"/>
    </location>
</feature>
<feature type="region of interest" description="Disordered" evidence="1">
    <location>
        <begin position="217"/>
        <end position="287"/>
    </location>
</feature>
<evidence type="ECO:0000313" key="2">
    <source>
        <dbReference type="EnsemblMetazoa" id="AMAM016408-PA"/>
    </source>
</evidence>
<dbReference type="AlphaFoldDB" id="A0A182SZ84"/>
<feature type="region of interest" description="Disordered" evidence="1">
    <location>
        <begin position="87"/>
        <end position="118"/>
    </location>
</feature>
<accession>A0A182SZ84</accession>
<reference evidence="3" key="1">
    <citation type="submission" date="2013-09" db="EMBL/GenBank/DDBJ databases">
        <title>The Genome Sequence of Anopheles maculatus species B.</title>
        <authorList>
            <consortium name="The Broad Institute Genomics Platform"/>
            <person name="Neafsey D.E."/>
            <person name="Besansky N."/>
            <person name="Howell P."/>
            <person name="Walton C."/>
            <person name="Young S.K."/>
            <person name="Zeng Q."/>
            <person name="Gargeya S."/>
            <person name="Fitzgerald M."/>
            <person name="Haas B."/>
            <person name="Abouelleil A."/>
            <person name="Allen A.W."/>
            <person name="Alvarado L."/>
            <person name="Arachchi H.M."/>
            <person name="Berlin A.M."/>
            <person name="Chapman S.B."/>
            <person name="Gainer-Dewar J."/>
            <person name="Goldberg J."/>
            <person name="Griggs A."/>
            <person name="Gujja S."/>
            <person name="Hansen M."/>
            <person name="Howarth C."/>
            <person name="Imamovic A."/>
            <person name="Ireland A."/>
            <person name="Larimer J."/>
            <person name="McCowan C."/>
            <person name="Murphy C."/>
            <person name="Pearson M."/>
            <person name="Poon T.W."/>
            <person name="Priest M."/>
            <person name="Roberts A."/>
            <person name="Saif S."/>
            <person name="Shea T."/>
            <person name="Sisk P."/>
            <person name="Sykes S."/>
            <person name="Wortman J."/>
            <person name="Nusbaum C."/>
            <person name="Birren B."/>
        </authorList>
    </citation>
    <scope>NUCLEOTIDE SEQUENCE [LARGE SCALE GENOMIC DNA]</scope>
    <source>
        <strain evidence="3">maculatus3</strain>
    </source>
</reference>
<feature type="compositionally biased region" description="Acidic residues" evidence="1">
    <location>
        <begin position="244"/>
        <end position="254"/>
    </location>
</feature>
<proteinExistence type="predicted"/>
<dbReference type="Proteomes" id="UP000075901">
    <property type="component" value="Unassembled WGS sequence"/>
</dbReference>
<sequence length="287" mass="30996">MLQKAVTGQPEDGTKGEVLDPQVAENASAIAADDIAVKLSSFVVNPAAASSQPDEYEDISALDFTASSGTMVPQTAHHEQLPQLEEQFDSAPPPHHYVSSHQQQQQQQQPMSIPSSSANSVPVMRTIKLPETHIFTPSRGVTPISRDITDRDIVVREYHDVEYSLERSASTLTAASKKEADFDEFNDFQSVSSVPPVAPDTAAAIISSIDSVRPVIGRSPTEELEKRRQEPIGQSNSGIAVESIDNDDDDDEFSDFQAAIPPVSAVPPPINKPVSNIQNNRSNTSSP</sequence>
<evidence type="ECO:0000313" key="3">
    <source>
        <dbReference type="Proteomes" id="UP000075901"/>
    </source>
</evidence>
<feature type="compositionally biased region" description="Basic and acidic residues" evidence="1">
    <location>
        <begin position="220"/>
        <end position="230"/>
    </location>
</feature>
<name>A0A182SZ84_9DIPT</name>
<organism evidence="2 3">
    <name type="scientific">Anopheles maculatus</name>
    <dbReference type="NCBI Taxonomy" id="74869"/>
    <lineage>
        <taxon>Eukaryota</taxon>
        <taxon>Metazoa</taxon>
        <taxon>Ecdysozoa</taxon>
        <taxon>Arthropoda</taxon>
        <taxon>Hexapoda</taxon>
        <taxon>Insecta</taxon>
        <taxon>Pterygota</taxon>
        <taxon>Neoptera</taxon>
        <taxon>Endopterygota</taxon>
        <taxon>Diptera</taxon>
        <taxon>Nematocera</taxon>
        <taxon>Culicoidea</taxon>
        <taxon>Culicidae</taxon>
        <taxon>Anophelinae</taxon>
        <taxon>Anopheles</taxon>
        <taxon>Anopheles maculatus group</taxon>
    </lineage>
</organism>
<protein>
    <submittedName>
        <fullName evidence="2">Uncharacterized protein</fullName>
    </submittedName>
</protein>
<feature type="compositionally biased region" description="Polar residues" evidence="1">
    <location>
        <begin position="273"/>
        <end position="287"/>
    </location>
</feature>
<evidence type="ECO:0000256" key="1">
    <source>
        <dbReference type="SAM" id="MobiDB-lite"/>
    </source>
</evidence>
<reference evidence="2" key="2">
    <citation type="submission" date="2020-05" db="UniProtKB">
        <authorList>
            <consortium name="EnsemblMetazoa"/>
        </authorList>
    </citation>
    <scope>IDENTIFICATION</scope>
    <source>
        <strain evidence="2">maculatus3</strain>
    </source>
</reference>
<feature type="region of interest" description="Disordered" evidence="1">
    <location>
        <begin position="1"/>
        <end position="20"/>
    </location>
</feature>
<dbReference type="VEuPathDB" id="VectorBase:AMAM016408"/>
<keyword evidence="3" id="KW-1185">Reference proteome</keyword>